<comment type="caution">
    <text evidence="1">The sequence shown here is derived from an EMBL/GenBank/DDBJ whole genome shotgun (WGS) entry which is preliminary data.</text>
</comment>
<dbReference type="AlphaFoldDB" id="A0A0P9F6U2"/>
<protein>
    <submittedName>
        <fullName evidence="1">Uncharacterized protein</fullName>
    </submittedName>
</protein>
<name>A0A0P9F6U2_9CHLR</name>
<proteinExistence type="predicted"/>
<dbReference type="Proteomes" id="UP000050509">
    <property type="component" value="Unassembled WGS sequence"/>
</dbReference>
<evidence type="ECO:0000313" key="1">
    <source>
        <dbReference type="EMBL" id="KPV52256.1"/>
    </source>
</evidence>
<accession>A0A0P9F6U2</accession>
<evidence type="ECO:0000313" key="2">
    <source>
        <dbReference type="Proteomes" id="UP000050509"/>
    </source>
</evidence>
<dbReference type="EMBL" id="LJCR01000606">
    <property type="protein sequence ID" value="KPV52256.1"/>
    <property type="molecule type" value="Genomic_DNA"/>
</dbReference>
<sequence>MTDWNKQADEVMKTWTKAQQDLWDTWRRSMPMPGAAQADENWNKAVTFWKEAVDRSLNTQMEWTKMWVDSIKAQKAMPKEMETWTDQMLATMQTWNESQATFWENMLESVQKMTPERLRQQVEEGAQQAFQSWQDAMQRAISAQQEFAAFWMSPAKKSK</sequence>
<reference evidence="1 2" key="1">
    <citation type="submission" date="2015-09" db="EMBL/GenBank/DDBJ databases">
        <title>Draft genome sequence of Kouleothrix aurantiaca JCM 19913.</title>
        <authorList>
            <person name="Hemp J."/>
        </authorList>
    </citation>
    <scope>NUCLEOTIDE SEQUENCE [LARGE SCALE GENOMIC DNA]</scope>
    <source>
        <strain evidence="1 2">COM-B</strain>
    </source>
</reference>
<gene>
    <name evidence="1" type="ORF">SE17_16570</name>
</gene>
<organism evidence="1 2">
    <name type="scientific">Kouleothrix aurantiaca</name>
    <dbReference type="NCBI Taxonomy" id="186479"/>
    <lineage>
        <taxon>Bacteria</taxon>
        <taxon>Bacillati</taxon>
        <taxon>Chloroflexota</taxon>
        <taxon>Chloroflexia</taxon>
        <taxon>Chloroflexales</taxon>
        <taxon>Roseiflexineae</taxon>
        <taxon>Roseiflexaceae</taxon>
        <taxon>Kouleothrix</taxon>
    </lineage>
</organism>
<keyword evidence="2" id="KW-1185">Reference proteome</keyword>